<dbReference type="AlphaFoldDB" id="A0AAD6XII6"/>
<dbReference type="Pfam" id="PF02517">
    <property type="entry name" value="Rce1-like"/>
    <property type="match status" value="1"/>
</dbReference>
<comment type="caution">
    <text evidence="13">The sequence shown here is derived from an EMBL/GenBank/DDBJ whole genome shotgun (WGS) entry which is preliminary data.</text>
</comment>
<name>A0AAD6XII6_9AGAR</name>
<keyword evidence="8 11" id="KW-0472">Membrane</keyword>
<gene>
    <name evidence="13" type="ORF">C8F04DRAFT_1063984</name>
</gene>
<keyword evidence="7 11" id="KW-1133">Transmembrane helix</keyword>
<accession>A0AAD6XII6</accession>
<protein>
    <recommendedName>
        <fullName evidence="10">intramembrane prenyl-peptidase Rce1</fullName>
        <ecNumber evidence="10">3.4.26.1</ecNumber>
    </recommendedName>
</protein>
<evidence type="ECO:0000256" key="4">
    <source>
        <dbReference type="ARBA" id="ARBA00022692"/>
    </source>
</evidence>
<keyword evidence="4 11" id="KW-0812">Transmembrane</keyword>
<evidence type="ECO:0000256" key="10">
    <source>
        <dbReference type="ARBA" id="ARBA00049729"/>
    </source>
</evidence>
<proteinExistence type="inferred from homology"/>
<evidence type="ECO:0000256" key="5">
    <source>
        <dbReference type="ARBA" id="ARBA00022801"/>
    </source>
</evidence>
<dbReference type="InterPro" id="IPR003675">
    <property type="entry name" value="Rce1/LyrA-like_dom"/>
</dbReference>
<comment type="subcellular location">
    <subcellularLocation>
        <location evidence="1">Endoplasmic reticulum membrane</location>
        <topology evidence="1">Multi-pass membrane protein</topology>
    </subcellularLocation>
</comment>
<evidence type="ECO:0000256" key="9">
    <source>
        <dbReference type="ARBA" id="ARBA00047280"/>
    </source>
</evidence>
<dbReference type="PANTHER" id="PTHR13046">
    <property type="entry name" value="PROTEASE U48 CAAX PRENYL PROTEASE RCE1"/>
    <property type="match status" value="1"/>
</dbReference>
<feature type="transmembrane region" description="Helical" evidence="11">
    <location>
        <begin position="279"/>
        <end position="296"/>
    </location>
</feature>
<evidence type="ECO:0000256" key="2">
    <source>
        <dbReference type="ARBA" id="ARBA00006897"/>
    </source>
</evidence>
<dbReference type="PANTHER" id="PTHR13046:SF0">
    <property type="entry name" value="CAAX PRENYL PROTEASE 2"/>
    <property type="match status" value="1"/>
</dbReference>
<dbReference type="EC" id="3.4.26.1" evidence="10"/>
<sequence length="323" mass="36342">MPPIQSPQYPLSMLSSHLLALSFSASYVGSLYVVKNARLRFSETPDARRNVQPGSRDDPAVIRARLAAATFASILCCWGVYTVVAQSSHPSFNYVLPRTLEILGVRWPDSIFSCLQTPLLFLGPLYASFLAGNLPGQSGYSINRDFKDVFFTWVGFRNYVWGPFTEEVVFRACVLAVYAMSGAARWKMIAFAPLVFGLAHAHHAWDTYNRYGRTRDALKRAVMATLFQTAYTTLFGAHTSYLFLRTSSLLPPLTAHVFCNIMGLPQIQYEMRRFPSQKQVILAVYLLGIALFAYTLKPWTAGQSIYWSIPDVFWRTVVGSTPR</sequence>
<keyword evidence="5" id="KW-0378">Hydrolase</keyword>
<comment type="similarity">
    <text evidence="2">Belongs to the peptidase U48 family.</text>
</comment>
<evidence type="ECO:0000259" key="12">
    <source>
        <dbReference type="Pfam" id="PF02517"/>
    </source>
</evidence>
<evidence type="ECO:0000256" key="1">
    <source>
        <dbReference type="ARBA" id="ARBA00004477"/>
    </source>
</evidence>
<keyword evidence="3" id="KW-0645">Protease</keyword>
<feature type="transmembrane region" description="Helical" evidence="11">
    <location>
        <begin position="66"/>
        <end position="84"/>
    </location>
</feature>
<feature type="transmembrane region" description="Helical" evidence="11">
    <location>
        <begin position="12"/>
        <end position="34"/>
    </location>
</feature>
<keyword evidence="6" id="KW-0256">Endoplasmic reticulum</keyword>
<dbReference type="InterPro" id="IPR039731">
    <property type="entry name" value="Rce1"/>
</dbReference>
<evidence type="ECO:0000256" key="11">
    <source>
        <dbReference type="SAM" id="Phobius"/>
    </source>
</evidence>
<reference evidence="13" key="1">
    <citation type="submission" date="2023-03" db="EMBL/GenBank/DDBJ databases">
        <title>Massive genome expansion in bonnet fungi (Mycena s.s.) driven by repeated elements and novel gene families across ecological guilds.</title>
        <authorList>
            <consortium name="Lawrence Berkeley National Laboratory"/>
            <person name="Harder C.B."/>
            <person name="Miyauchi S."/>
            <person name="Viragh M."/>
            <person name="Kuo A."/>
            <person name="Thoen E."/>
            <person name="Andreopoulos B."/>
            <person name="Lu D."/>
            <person name="Skrede I."/>
            <person name="Drula E."/>
            <person name="Henrissat B."/>
            <person name="Morin E."/>
            <person name="Kohler A."/>
            <person name="Barry K."/>
            <person name="LaButti K."/>
            <person name="Morin E."/>
            <person name="Salamov A."/>
            <person name="Lipzen A."/>
            <person name="Mereny Z."/>
            <person name="Hegedus B."/>
            <person name="Baldrian P."/>
            <person name="Stursova M."/>
            <person name="Weitz H."/>
            <person name="Taylor A."/>
            <person name="Grigoriev I.V."/>
            <person name="Nagy L.G."/>
            <person name="Martin F."/>
            <person name="Kauserud H."/>
        </authorList>
    </citation>
    <scope>NUCLEOTIDE SEQUENCE</scope>
    <source>
        <strain evidence="13">CBHHK200</strain>
    </source>
</reference>
<dbReference type="Proteomes" id="UP001218188">
    <property type="component" value="Unassembled WGS sequence"/>
</dbReference>
<keyword evidence="14" id="KW-1185">Reference proteome</keyword>
<feature type="domain" description="CAAX prenyl protease 2/Lysostaphin resistance protein A-like" evidence="12">
    <location>
        <begin position="150"/>
        <end position="262"/>
    </location>
</feature>
<dbReference type="GO" id="GO:0005789">
    <property type="term" value="C:endoplasmic reticulum membrane"/>
    <property type="evidence" value="ECO:0007669"/>
    <property type="project" value="UniProtKB-SubCell"/>
</dbReference>
<evidence type="ECO:0000256" key="8">
    <source>
        <dbReference type="ARBA" id="ARBA00023136"/>
    </source>
</evidence>
<dbReference type="GO" id="GO:0071586">
    <property type="term" value="P:CAAX-box protein processing"/>
    <property type="evidence" value="ECO:0007669"/>
    <property type="project" value="InterPro"/>
</dbReference>
<comment type="catalytic activity">
    <reaction evidence="9">
        <text>Hydrolyzes the peptide bond -P2-(S-farnesyl or geranylgeranyl)C-P1'-P2'-P3'-COOH where P1' and P2' are amino acids with aliphatic sidechains and P3' is any C-terminal residue.</text>
        <dbReference type="EC" id="3.4.26.1"/>
    </reaction>
</comment>
<dbReference type="GO" id="GO:0004222">
    <property type="term" value="F:metalloendopeptidase activity"/>
    <property type="evidence" value="ECO:0007669"/>
    <property type="project" value="InterPro"/>
</dbReference>
<evidence type="ECO:0000256" key="3">
    <source>
        <dbReference type="ARBA" id="ARBA00022670"/>
    </source>
</evidence>
<organism evidence="13 14">
    <name type="scientific">Mycena alexandri</name>
    <dbReference type="NCBI Taxonomy" id="1745969"/>
    <lineage>
        <taxon>Eukaryota</taxon>
        <taxon>Fungi</taxon>
        <taxon>Dikarya</taxon>
        <taxon>Basidiomycota</taxon>
        <taxon>Agaricomycotina</taxon>
        <taxon>Agaricomycetes</taxon>
        <taxon>Agaricomycetidae</taxon>
        <taxon>Agaricales</taxon>
        <taxon>Marasmiineae</taxon>
        <taxon>Mycenaceae</taxon>
        <taxon>Mycena</taxon>
    </lineage>
</organism>
<evidence type="ECO:0000256" key="7">
    <source>
        <dbReference type="ARBA" id="ARBA00022989"/>
    </source>
</evidence>
<evidence type="ECO:0000256" key="6">
    <source>
        <dbReference type="ARBA" id="ARBA00022824"/>
    </source>
</evidence>
<evidence type="ECO:0000313" key="14">
    <source>
        <dbReference type="Proteomes" id="UP001218188"/>
    </source>
</evidence>
<evidence type="ECO:0000313" key="13">
    <source>
        <dbReference type="EMBL" id="KAJ7046329.1"/>
    </source>
</evidence>
<dbReference type="EMBL" id="JARJCM010000003">
    <property type="protein sequence ID" value="KAJ7046329.1"/>
    <property type="molecule type" value="Genomic_DNA"/>
</dbReference>